<dbReference type="EMBL" id="CP069103">
    <property type="protein sequence ID" value="QSS51261.1"/>
    <property type="molecule type" value="Genomic_DNA"/>
</dbReference>
<reference evidence="2" key="1">
    <citation type="submission" date="2021-01" db="EMBL/GenBank/DDBJ databases">
        <title>Chromosome-level genome assembly of a human fungal pathogen reveals clustering of transcriptionally co-regulated genes.</title>
        <authorList>
            <person name="Voorhies M."/>
            <person name="Cohen S."/>
            <person name="Shea T.P."/>
            <person name="Petrus S."/>
            <person name="Munoz J.F."/>
            <person name="Poplawski S."/>
            <person name="Goldman W.E."/>
            <person name="Michael T."/>
            <person name="Cuomo C.A."/>
            <person name="Sil A."/>
            <person name="Beyhan S."/>
        </authorList>
    </citation>
    <scope>NUCLEOTIDE SEQUENCE</scope>
    <source>
        <strain evidence="2">H88</strain>
    </source>
</reference>
<gene>
    <name evidence="2" type="ORF">I7I53_06535</name>
</gene>
<name>A0A8A1LBZ6_AJEC8</name>
<organism evidence="2 3">
    <name type="scientific">Ajellomyces capsulatus (strain H88)</name>
    <name type="common">Darling's disease fungus</name>
    <name type="synonym">Histoplasma capsulatum</name>
    <dbReference type="NCBI Taxonomy" id="544711"/>
    <lineage>
        <taxon>Eukaryota</taxon>
        <taxon>Fungi</taxon>
        <taxon>Dikarya</taxon>
        <taxon>Ascomycota</taxon>
        <taxon>Pezizomycotina</taxon>
        <taxon>Eurotiomycetes</taxon>
        <taxon>Eurotiomycetidae</taxon>
        <taxon>Onygenales</taxon>
        <taxon>Ajellomycetaceae</taxon>
        <taxon>Histoplasma</taxon>
    </lineage>
</organism>
<feature type="compositionally biased region" description="Basic residues" evidence="1">
    <location>
        <begin position="53"/>
        <end position="72"/>
    </location>
</feature>
<feature type="region of interest" description="Disordered" evidence="1">
    <location>
        <begin position="42"/>
        <end position="72"/>
    </location>
</feature>
<proteinExistence type="predicted"/>
<dbReference type="VEuPathDB" id="FungiDB:I7I53_06535"/>
<evidence type="ECO:0000313" key="2">
    <source>
        <dbReference type="EMBL" id="QSS51261.1"/>
    </source>
</evidence>
<dbReference type="Proteomes" id="UP000663419">
    <property type="component" value="Chromosome 2"/>
</dbReference>
<protein>
    <submittedName>
        <fullName evidence="2">Uncharacterized protein</fullName>
    </submittedName>
</protein>
<accession>A0A8A1LBZ6</accession>
<sequence>MKKKNTQNILLMKHDNVTRSRNTLPKPNFAGFRPVISISFFDGNDDDDDEKHKKLRRKNKGKKKNPDKKKHVTTSCFVCVRCSS</sequence>
<evidence type="ECO:0000313" key="3">
    <source>
        <dbReference type="Proteomes" id="UP000663419"/>
    </source>
</evidence>
<dbReference type="AlphaFoldDB" id="A0A8A1LBZ6"/>
<evidence type="ECO:0000256" key="1">
    <source>
        <dbReference type="SAM" id="MobiDB-lite"/>
    </source>
</evidence>